<evidence type="ECO:0000256" key="5">
    <source>
        <dbReference type="SAM" id="MobiDB-lite"/>
    </source>
</evidence>
<dbReference type="EMBL" id="VTPC01089954">
    <property type="protein sequence ID" value="KAF2885464.1"/>
    <property type="molecule type" value="Genomic_DNA"/>
</dbReference>
<dbReference type="GO" id="GO:0005634">
    <property type="term" value="C:nucleus"/>
    <property type="evidence" value="ECO:0007669"/>
    <property type="project" value="UniProtKB-SubCell"/>
</dbReference>
<accession>A0A8K0G4B7</accession>
<gene>
    <name evidence="6" type="ORF">ILUMI_20744</name>
</gene>
<evidence type="ECO:0000256" key="4">
    <source>
        <dbReference type="ARBA" id="ARBA00023242"/>
    </source>
</evidence>
<sequence length="570" mass="66691">MGKINKNNKEKRTLLLAQDLKLIRGLSGNDRKVRERILKNLKKWMEHRSSRIPFTKEDFIRIWKGLFYTMWMSDKPLVQEECAEKIAQLIHFSNAETALLFFKCGLIVLSTEWFGIDQLRLDKFLMFVRRILRQVFEVLKDNCWDDKLVSEFGNILLETVLKPENSTYLGLTMHITEIYLEELAKVSKGKIEKPLVAEFIKPFVKQLTKLSDDRQINHMRKFMFHHLLNQSDEGVEYEAKFQAWREKGFPGGTIDSLEKIEMVEENEDTSDINDLEDNGPLDPRAGYVDVFLPQLPFDAQQIVQLLLVHKFSEGSTTKARKVITKLVNEFEKLCKGVYPLGIKEIRLPNDIGYSTKLKKSVNRLVKFDKKLLADSNKNRKQRKLKRKFDEIQEDINDEIQEDINDNDTEVSEDMLQEFIKKSEGSLTNGNIPRKKKLKLKNDKIHKNLKNTSTKTSNLSTSNPDWSYEESFQRNSGTWFVERLDSDESYRDEALNSNEKSPKKKLNNHKVNKRKSIKEKIDNSDKIETSSNTKIFPQNKWDLPPEEGEVEIFVPSNKYKNKMKKLAKKNK</sequence>
<evidence type="ECO:0000313" key="6">
    <source>
        <dbReference type="EMBL" id="KAF2885464.1"/>
    </source>
</evidence>
<evidence type="ECO:0000313" key="7">
    <source>
        <dbReference type="Proteomes" id="UP000801492"/>
    </source>
</evidence>
<dbReference type="GO" id="GO:0006364">
    <property type="term" value="P:rRNA processing"/>
    <property type="evidence" value="ECO:0007669"/>
    <property type="project" value="UniProtKB-KW"/>
</dbReference>
<dbReference type="Proteomes" id="UP000801492">
    <property type="component" value="Unassembled WGS sequence"/>
</dbReference>
<reference evidence="6" key="1">
    <citation type="submission" date="2019-08" db="EMBL/GenBank/DDBJ databases">
        <title>The genome of the North American firefly Photinus pyralis.</title>
        <authorList>
            <consortium name="Photinus pyralis genome working group"/>
            <person name="Fallon T.R."/>
            <person name="Sander Lower S.E."/>
            <person name="Weng J.-K."/>
        </authorList>
    </citation>
    <scope>NUCLEOTIDE SEQUENCE</scope>
    <source>
        <strain evidence="6">TRF0915ILg1</strain>
        <tissue evidence="6">Whole body</tissue>
    </source>
</reference>
<evidence type="ECO:0008006" key="8">
    <source>
        <dbReference type="Google" id="ProtNLM"/>
    </source>
</evidence>
<evidence type="ECO:0000256" key="1">
    <source>
        <dbReference type="ARBA" id="ARBA00004123"/>
    </source>
</evidence>
<feature type="region of interest" description="Disordered" evidence="5">
    <location>
        <begin position="522"/>
        <end position="541"/>
    </location>
</feature>
<keyword evidence="4" id="KW-0539">Nucleus</keyword>
<dbReference type="OrthoDB" id="2019504at2759"/>
<keyword evidence="3" id="KW-0698">rRNA processing</keyword>
<dbReference type="Pfam" id="PF05997">
    <property type="entry name" value="Nop52"/>
    <property type="match status" value="1"/>
</dbReference>
<evidence type="ECO:0000256" key="3">
    <source>
        <dbReference type="ARBA" id="ARBA00022552"/>
    </source>
</evidence>
<dbReference type="GO" id="GO:0030688">
    <property type="term" value="C:preribosome, small subunit precursor"/>
    <property type="evidence" value="ECO:0007669"/>
    <property type="project" value="InterPro"/>
</dbReference>
<dbReference type="AlphaFoldDB" id="A0A8K0G4B7"/>
<keyword evidence="7" id="KW-1185">Reference proteome</keyword>
<feature type="compositionally biased region" description="Low complexity" evidence="5">
    <location>
        <begin position="449"/>
        <end position="462"/>
    </location>
</feature>
<organism evidence="6 7">
    <name type="scientific">Ignelater luminosus</name>
    <name type="common">Cucubano</name>
    <name type="synonym">Pyrophorus luminosus</name>
    <dbReference type="NCBI Taxonomy" id="2038154"/>
    <lineage>
        <taxon>Eukaryota</taxon>
        <taxon>Metazoa</taxon>
        <taxon>Ecdysozoa</taxon>
        <taxon>Arthropoda</taxon>
        <taxon>Hexapoda</taxon>
        <taxon>Insecta</taxon>
        <taxon>Pterygota</taxon>
        <taxon>Neoptera</taxon>
        <taxon>Endopterygota</taxon>
        <taxon>Coleoptera</taxon>
        <taxon>Polyphaga</taxon>
        <taxon>Elateriformia</taxon>
        <taxon>Elateroidea</taxon>
        <taxon>Elateridae</taxon>
        <taxon>Agrypninae</taxon>
        <taxon>Pyrophorini</taxon>
        <taxon>Ignelater</taxon>
    </lineage>
</organism>
<comment type="caution">
    <text evidence="6">The sequence shown here is derived from an EMBL/GenBank/DDBJ whole genome shotgun (WGS) entry which is preliminary data.</text>
</comment>
<protein>
    <recommendedName>
        <fullName evidence="8">Ribosomal RNA processing protein 1 homolog</fullName>
    </recommendedName>
</protein>
<dbReference type="InterPro" id="IPR010301">
    <property type="entry name" value="RRP1"/>
</dbReference>
<feature type="region of interest" description="Disordered" evidence="5">
    <location>
        <begin position="444"/>
        <end position="467"/>
    </location>
</feature>
<feature type="compositionally biased region" description="Basic residues" evidence="5">
    <location>
        <begin position="501"/>
        <end position="514"/>
    </location>
</feature>
<name>A0A8K0G4B7_IGNLU</name>
<comment type="similarity">
    <text evidence="2">Belongs to the RRP1 family.</text>
</comment>
<dbReference type="PANTHER" id="PTHR13026:SF0">
    <property type="entry name" value="RIBOSOMAL RNA PROCESSING 1B"/>
    <property type="match status" value="1"/>
</dbReference>
<feature type="region of interest" description="Disordered" evidence="5">
    <location>
        <begin position="490"/>
        <end position="514"/>
    </location>
</feature>
<proteinExistence type="inferred from homology"/>
<comment type="subcellular location">
    <subcellularLocation>
        <location evidence="1">Nucleus</location>
    </subcellularLocation>
</comment>
<evidence type="ECO:0000256" key="2">
    <source>
        <dbReference type="ARBA" id="ARBA00006374"/>
    </source>
</evidence>
<dbReference type="PANTHER" id="PTHR13026">
    <property type="entry name" value="NNP-1 PROTEIN NOVEL NUCLEAR PROTEIN 1 NOP52"/>
    <property type="match status" value="1"/>
</dbReference>